<feature type="transmembrane region" description="Helical" evidence="2">
    <location>
        <begin position="151"/>
        <end position="171"/>
    </location>
</feature>
<evidence type="ECO:0000313" key="4">
    <source>
        <dbReference type="Proteomes" id="UP001055125"/>
    </source>
</evidence>
<sequence>MCLEREGHTLRRPSPDQVTSGLVLLAASLIIAAWIAYVARYTFHMGDGSVQFDKYFTLFDLDGEGNIPAWFSSVMLLMCSILFFIAYLVSNRTDGAQRTWLGAAAAFLLLSLDEAASLHEKSIQSFVVMFFTSVLLVGGMRYAAFLKQLPFITIASLTVSFCIYLSGSLVLDYFNGIYHRENGPHSIPYRLRMTAEEGLELIGITGVIRSTLHYIYSEYDHATSRPLQDLPKGRHRSSSAESVTSS</sequence>
<comment type="caution">
    <text evidence="3">The sequence shown here is derived from an EMBL/GenBank/DDBJ whole genome shotgun (WGS) entry which is preliminary data.</text>
</comment>
<reference evidence="3" key="2">
    <citation type="submission" date="2021-08" db="EMBL/GenBank/DDBJ databases">
        <authorList>
            <person name="Tani A."/>
            <person name="Ola A."/>
            <person name="Ogura Y."/>
            <person name="Katsura K."/>
            <person name="Hayashi T."/>
        </authorList>
    </citation>
    <scope>NUCLEOTIDE SEQUENCE</scope>
    <source>
        <strain evidence="3">DSM 19015</strain>
    </source>
</reference>
<protein>
    <submittedName>
        <fullName evidence="3">Uncharacterized protein</fullName>
    </submittedName>
</protein>
<feature type="transmembrane region" description="Helical" evidence="2">
    <location>
        <begin position="21"/>
        <end position="39"/>
    </location>
</feature>
<evidence type="ECO:0000256" key="2">
    <source>
        <dbReference type="SAM" id="Phobius"/>
    </source>
</evidence>
<dbReference type="Proteomes" id="UP001055125">
    <property type="component" value="Unassembled WGS sequence"/>
</dbReference>
<gene>
    <name evidence="3" type="ORF">OCOJLMKI_5164</name>
</gene>
<evidence type="ECO:0000256" key="1">
    <source>
        <dbReference type="SAM" id="MobiDB-lite"/>
    </source>
</evidence>
<keyword evidence="2" id="KW-0472">Membrane</keyword>
<keyword evidence="4" id="KW-1185">Reference proteome</keyword>
<keyword evidence="2" id="KW-0812">Transmembrane</keyword>
<proteinExistence type="predicted"/>
<feature type="region of interest" description="Disordered" evidence="1">
    <location>
        <begin position="226"/>
        <end position="246"/>
    </location>
</feature>
<dbReference type="EMBL" id="BPQP01000129">
    <property type="protein sequence ID" value="GJD97925.1"/>
    <property type="molecule type" value="Genomic_DNA"/>
</dbReference>
<keyword evidence="2" id="KW-1133">Transmembrane helix</keyword>
<name>A0ABQ4S475_9HYPH</name>
<feature type="transmembrane region" description="Helical" evidence="2">
    <location>
        <begin position="67"/>
        <end position="89"/>
    </location>
</feature>
<organism evidence="3 4">
    <name type="scientific">Methylobacterium iners</name>
    <dbReference type="NCBI Taxonomy" id="418707"/>
    <lineage>
        <taxon>Bacteria</taxon>
        <taxon>Pseudomonadati</taxon>
        <taxon>Pseudomonadota</taxon>
        <taxon>Alphaproteobacteria</taxon>
        <taxon>Hyphomicrobiales</taxon>
        <taxon>Methylobacteriaceae</taxon>
        <taxon>Methylobacterium</taxon>
    </lineage>
</organism>
<accession>A0ABQ4S475</accession>
<evidence type="ECO:0000313" key="3">
    <source>
        <dbReference type="EMBL" id="GJD97925.1"/>
    </source>
</evidence>
<reference evidence="3" key="1">
    <citation type="journal article" date="2021" name="Front. Microbiol.">
        <title>Comprehensive Comparative Genomics and Phenotyping of Methylobacterium Species.</title>
        <authorList>
            <person name="Alessa O."/>
            <person name="Ogura Y."/>
            <person name="Fujitani Y."/>
            <person name="Takami H."/>
            <person name="Hayashi T."/>
            <person name="Sahin N."/>
            <person name="Tani A."/>
        </authorList>
    </citation>
    <scope>NUCLEOTIDE SEQUENCE</scope>
    <source>
        <strain evidence="3">DSM 19015</strain>
    </source>
</reference>
<feature type="transmembrane region" description="Helical" evidence="2">
    <location>
        <begin position="126"/>
        <end position="145"/>
    </location>
</feature>